<dbReference type="EMBL" id="BT140427">
    <property type="protein sequence ID" value="AFK40222.1"/>
    <property type="molecule type" value="mRNA"/>
</dbReference>
<evidence type="ECO:0000313" key="1">
    <source>
        <dbReference type="EMBL" id="AFK40222.1"/>
    </source>
</evidence>
<proteinExistence type="evidence at transcript level"/>
<organism evidence="1">
    <name type="scientific">Medicago truncatula</name>
    <name type="common">Barrel medic</name>
    <name type="synonym">Medicago tribuloides</name>
    <dbReference type="NCBI Taxonomy" id="3880"/>
    <lineage>
        <taxon>Eukaryota</taxon>
        <taxon>Viridiplantae</taxon>
        <taxon>Streptophyta</taxon>
        <taxon>Embryophyta</taxon>
        <taxon>Tracheophyta</taxon>
        <taxon>Spermatophyta</taxon>
        <taxon>Magnoliopsida</taxon>
        <taxon>eudicotyledons</taxon>
        <taxon>Gunneridae</taxon>
        <taxon>Pentapetalae</taxon>
        <taxon>rosids</taxon>
        <taxon>fabids</taxon>
        <taxon>Fabales</taxon>
        <taxon>Fabaceae</taxon>
        <taxon>Papilionoideae</taxon>
        <taxon>50 kb inversion clade</taxon>
        <taxon>NPAAA clade</taxon>
        <taxon>Hologalegina</taxon>
        <taxon>IRL clade</taxon>
        <taxon>Trifolieae</taxon>
        <taxon>Medicago</taxon>
    </lineage>
</organism>
<reference evidence="1" key="1">
    <citation type="submission" date="2012-05" db="EMBL/GenBank/DDBJ databases">
        <authorList>
            <person name="Krishnakumar V."/>
            <person name="Cheung F."/>
            <person name="Xiao Y."/>
            <person name="Chan A."/>
            <person name="Moskal W.A."/>
            <person name="Town C.D."/>
        </authorList>
    </citation>
    <scope>NUCLEOTIDE SEQUENCE</scope>
</reference>
<protein>
    <submittedName>
        <fullName evidence="1">Uncharacterized protein</fullName>
    </submittedName>
</protein>
<name>I3SIY0_MEDTR</name>
<accession>I3SIY0</accession>
<dbReference type="AlphaFoldDB" id="I3SIY0"/>
<sequence length="71" mass="8605">MQFYMKWQLQQVKHQKYFLQVLNTSSKLPVKIKTTQNLQYCFNSVWTTMFTALLASSYTIRLQLNVRSQYF</sequence>